<keyword evidence="2" id="KW-1185">Reference proteome</keyword>
<sequence length="244" mass="27561">MNKECEVIRDLLPLYADDVCSETSRELIREHLQECPECSAVLEKLRSHEIENDLREEKDSVLEYQAKRIKRRTTTVGSVVSGLFMVPILICLIVNLSTGHTLDWFYVVLAGLAVCASLILVPMNVQRDKLFWTFSAFTVTLLVLLAVCSFITHGGWFYLTASAVLFGFSLIFLPFVLKARPVREFIGSFSRPVIVLSVDMILFANMMNMITLYSKSFLSTGFMFALCGAGAWLLYSAIKSKREE</sequence>
<gene>
    <name evidence="1" type="ORF">JYE49_09120</name>
</gene>
<accession>A0AC61N1N4</accession>
<reference evidence="1" key="1">
    <citation type="submission" date="2021-01" db="EMBL/GenBank/DDBJ databases">
        <title>Complete genome sequence of Clostridiales bacterium R-7.</title>
        <authorList>
            <person name="Mahoney-Kurpe S.C."/>
            <person name="Palevich N."/>
            <person name="Koike S."/>
            <person name="Moon C.D."/>
            <person name="Attwood G.T."/>
        </authorList>
    </citation>
    <scope>NUCLEOTIDE SEQUENCE</scope>
    <source>
        <strain evidence="1">R-7</strain>
    </source>
</reference>
<dbReference type="EMBL" id="CP068393">
    <property type="protein sequence ID" value="QUC66030.1"/>
    <property type="molecule type" value="Genomic_DNA"/>
</dbReference>
<proteinExistence type="predicted"/>
<evidence type="ECO:0000313" key="1">
    <source>
        <dbReference type="EMBL" id="QUC66030.1"/>
    </source>
</evidence>
<evidence type="ECO:0000313" key="2">
    <source>
        <dbReference type="Proteomes" id="UP000682782"/>
    </source>
</evidence>
<name>A0AC61N1N4_9FIRM</name>
<dbReference type="Proteomes" id="UP000682782">
    <property type="component" value="Chromosome"/>
</dbReference>
<protein>
    <submittedName>
        <fullName evidence="1">Zf-HC2 domain-containing protein</fullName>
    </submittedName>
</protein>
<organism evidence="1 2">
    <name type="scientific">Aristaeella hokkaidonensis</name>
    <dbReference type="NCBI Taxonomy" id="3046382"/>
    <lineage>
        <taxon>Bacteria</taxon>
        <taxon>Bacillati</taxon>
        <taxon>Bacillota</taxon>
        <taxon>Clostridia</taxon>
        <taxon>Eubacteriales</taxon>
        <taxon>Aristaeellaceae</taxon>
        <taxon>Aristaeella</taxon>
    </lineage>
</organism>